<sequence length="180" mass="20194">MVQMPEINVNDKGICNPPDSEILGIKGSSSSRRWRRDDSLSGTRTAIGCLRLLPVKKVRKSRKKKPNPSQRGPKLDGKRQLSTRTRGPCRRIDVLQGAKKCHRKCTNRCYRIRNTCLKAMRTGNRRSRLPTTPPTPSPFLLQEPWKTGSAVLMRQGWLVPRPGGDDGAGRTFSYAASLRS</sequence>
<feature type="region of interest" description="Disordered" evidence="1">
    <location>
        <begin position="20"/>
        <end position="39"/>
    </location>
</feature>
<feature type="compositionally biased region" description="Basic residues" evidence="1">
    <location>
        <begin position="56"/>
        <end position="66"/>
    </location>
</feature>
<dbReference type="AlphaFoldDB" id="A0A6A4T505"/>
<accession>A0A6A4T505</accession>
<protein>
    <submittedName>
        <fullName evidence="2">Uncharacterized protein</fullName>
    </submittedName>
</protein>
<name>A0A6A4T505_SCOMX</name>
<dbReference type="EMBL" id="VEVO01000007">
    <property type="protein sequence ID" value="KAF0039999.1"/>
    <property type="molecule type" value="Genomic_DNA"/>
</dbReference>
<evidence type="ECO:0000313" key="3">
    <source>
        <dbReference type="Proteomes" id="UP000438429"/>
    </source>
</evidence>
<feature type="region of interest" description="Disordered" evidence="1">
    <location>
        <begin position="56"/>
        <end position="86"/>
    </location>
</feature>
<gene>
    <name evidence="2" type="ORF">F2P81_008234</name>
</gene>
<reference evidence="2 3" key="1">
    <citation type="submission" date="2019-06" db="EMBL/GenBank/DDBJ databases">
        <title>Draft genomes of female and male turbot (Scophthalmus maximus).</title>
        <authorList>
            <person name="Xu H."/>
            <person name="Xu X.-W."/>
            <person name="Shao C."/>
            <person name="Chen S."/>
        </authorList>
    </citation>
    <scope>NUCLEOTIDE SEQUENCE [LARGE SCALE GENOMIC DNA]</scope>
    <source>
        <strain evidence="2">Ysfricsl-2016a</strain>
        <tissue evidence="2">Blood</tissue>
    </source>
</reference>
<evidence type="ECO:0000313" key="2">
    <source>
        <dbReference type="EMBL" id="KAF0039999.1"/>
    </source>
</evidence>
<evidence type="ECO:0000256" key="1">
    <source>
        <dbReference type="SAM" id="MobiDB-lite"/>
    </source>
</evidence>
<organism evidence="2 3">
    <name type="scientific">Scophthalmus maximus</name>
    <name type="common">Turbot</name>
    <name type="synonym">Psetta maxima</name>
    <dbReference type="NCBI Taxonomy" id="52904"/>
    <lineage>
        <taxon>Eukaryota</taxon>
        <taxon>Metazoa</taxon>
        <taxon>Chordata</taxon>
        <taxon>Craniata</taxon>
        <taxon>Vertebrata</taxon>
        <taxon>Euteleostomi</taxon>
        <taxon>Actinopterygii</taxon>
        <taxon>Neopterygii</taxon>
        <taxon>Teleostei</taxon>
        <taxon>Neoteleostei</taxon>
        <taxon>Acanthomorphata</taxon>
        <taxon>Carangaria</taxon>
        <taxon>Pleuronectiformes</taxon>
        <taxon>Pleuronectoidei</taxon>
        <taxon>Scophthalmidae</taxon>
        <taxon>Scophthalmus</taxon>
    </lineage>
</organism>
<proteinExistence type="predicted"/>
<comment type="caution">
    <text evidence="2">The sequence shown here is derived from an EMBL/GenBank/DDBJ whole genome shotgun (WGS) entry which is preliminary data.</text>
</comment>
<dbReference type="Proteomes" id="UP000438429">
    <property type="component" value="Unassembled WGS sequence"/>
</dbReference>